<evidence type="ECO:0000313" key="2">
    <source>
        <dbReference type="EMBL" id="TLF46982.1"/>
    </source>
</evidence>
<accession>A0A5R8MBN8</accession>
<organism evidence="2 3">
    <name type="scientific">Maribacter aurantiacus</name>
    <dbReference type="NCBI Taxonomy" id="1882343"/>
    <lineage>
        <taxon>Bacteria</taxon>
        <taxon>Pseudomonadati</taxon>
        <taxon>Bacteroidota</taxon>
        <taxon>Flavobacteriia</taxon>
        <taxon>Flavobacteriales</taxon>
        <taxon>Flavobacteriaceae</taxon>
        <taxon>Maribacter</taxon>
    </lineage>
</organism>
<evidence type="ECO:0000256" key="1">
    <source>
        <dbReference type="SAM" id="Phobius"/>
    </source>
</evidence>
<sequence>MYKDKTDKELLEVLEQYSQLTFESQLSLKDEISTRGLIADTSELDAAIEDKISRIKNFEFLKDFGFKAETTDNKFLVTRTQTATLTDVFAVILGLIIFFLGVNGVVNLVMTFVNGDEIDVFTLAVKFAMAGLVFVGIKFFSGLKRLFDYSGFELARTDGDITLKKRFDIKLEEIRAKASDLFLDREEDELELKLGNQVIFSSNAESLVQRMTLEELTKRLKGN</sequence>
<proteinExistence type="predicted"/>
<name>A0A5R8MBN8_9FLAO</name>
<gene>
    <name evidence="2" type="ORF">FEK29_04220</name>
</gene>
<dbReference type="Proteomes" id="UP000308382">
    <property type="component" value="Unassembled WGS sequence"/>
</dbReference>
<keyword evidence="3" id="KW-1185">Reference proteome</keyword>
<keyword evidence="1" id="KW-0812">Transmembrane</keyword>
<dbReference type="EMBL" id="VBUK01000001">
    <property type="protein sequence ID" value="TLF46982.1"/>
    <property type="molecule type" value="Genomic_DNA"/>
</dbReference>
<feature type="transmembrane region" description="Helical" evidence="1">
    <location>
        <begin position="120"/>
        <end position="140"/>
    </location>
</feature>
<dbReference type="AlphaFoldDB" id="A0A5R8MBN8"/>
<dbReference type="OrthoDB" id="1176629at2"/>
<dbReference type="RefSeq" id="WP_138257125.1">
    <property type="nucleotide sequence ID" value="NZ_VBUK01000001.1"/>
</dbReference>
<protein>
    <submittedName>
        <fullName evidence="2">Uncharacterized protein</fullName>
    </submittedName>
</protein>
<keyword evidence="1" id="KW-0472">Membrane</keyword>
<feature type="transmembrane region" description="Helical" evidence="1">
    <location>
        <begin position="88"/>
        <end position="114"/>
    </location>
</feature>
<keyword evidence="1" id="KW-1133">Transmembrane helix</keyword>
<evidence type="ECO:0000313" key="3">
    <source>
        <dbReference type="Proteomes" id="UP000308382"/>
    </source>
</evidence>
<reference evidence="2 3" key="1">
    <citation type="journal article" date="2017" name="Int. J. Syst. Evol. Microbiol.">
        <title>Maripseudobacter aurantiacus gen. nov., sp. nov., a novel member of the family Flavobacteriaceae isolated from a sedimentation basin.</title>
        <authorList>
            <person name="Chen C."/>
            <person name="Su Y."/>
            <person name="Tao T."/>
            <person name="Fu G."/>
            <person name="Zhang C."/>
            <person name="Sun C."/>
            <person name="Zhang X."/>
            <person name="Wu M."/>
        </authorList>
    </citation>
    <scope>NUCLEOTIDE SEQUENCE [LARGE SCALE GENOMIC DNA]</scope>
    <source>
        <strain evidence="3">CDA4</strain>
    </source>
</reference>
<comment type="caution">
    <text evidence="2">The sequence shown here is derived from an EMBL/GenBank/DDBJ whole genome shotgun (WGS) entry which is preliminary data.</text>
</comment>